<dbReference type="Proteomes" id="UP001232019">
    <property type="component" value="Chromosome"/>
</dbReference>
<keyword evidence="6" id="KW-1185">Reference proteome</keyword>
<feature type="compositionally biased region" description="Basic and acidic residues" evidence="1">
    <location>
        <begin position="99"/>
        <end position="131"/>
    </location>
</feature>
<organism evidence="5">
    <name type="scientific">Marivirga arenosa</name>
    <dbReference type="NCBI Taxonomy" id="3059076"/>
    <lineage>
        <taxon>Bacteria</taxon>
        <taxon>Pseudomonadati</taxon>
        <taxon>Bacteroidota</taxon>
        <taxon>Cytophagia</taxon>
        <taxon>Cytophagales</taxon>
        <taxon>Marivirgaceae</taxon>
        <taxon>Marivirga</taxon>
    </lineage>
</organism>
<dbReference type="InterPro" id="IPR046478">
    <property type="entry name" value="DUF6799"/>
</dbReference>
<evidence type="ECO:0000313" key="5">
    <source>
        <dbReference type="EMBL" id="WNB16927.1"/>
    </source>
</evidence>
<evidence type="ECO:0000313" key="4">
    <source>
        <dbReference type="EMBL" id="WMN06741.1"/>
    </source>
</evidence>
<keyword evidence="2" id="KW-0732">Signal</keyword>
<dbReference type="RefSeq" id="WP_308356669.1">
    <property type="nucleotide sequence ID" value="NZ_CP129968.2"/>
</dbReference>
<protein>
    <submittedName>
        <fullName evidence="5">DUF6799 domain-containing protein</fullName>
    </submittedName>
</protein>
<dbReference type="EMBL" id="CP129970">
    <property type="protein sequence ID" value="WMN06741.1"/>
    <property type="molecule type" value="Genomic_DNA"/>
</dbReference>
<accession>A0AA51R8L5</accession>
<feature type="signal peptide" evidence="2">
    <location>
        <begin position="1"/>
        <end position="20"/>
    </location>
</feature>
<evidence type="ECO:0000256" key="1">
    <source>
        <dbReference type="SAM" id="MobiDB-lite"/>
    </source>
</evidence>
<dbReference type="KEGG" id="marp:QYS47_32300"/>
<dbReference type="Pfam" id="PF20606">
    <property type="entry name" value="DUF6799"/>
    <property type="match status" value="1"/>
</dbReference>
<evidence type="ECO:0000256" key="2">
    <source>
        <dbReference type="SAM" id="SignalP"/>
    </source>
</evidence>
<dbReference type="EMBL" id="CP129968">
    <property type="protein sequence ID" value="WNB16927.1"/>
    <property type="molecule type" value="Genomic_DNA"/>
</dbReference>
<reference evidence="5 6" key="1">
    <citation type="submission" date="2023-08" db="EMBL/GenBank/DDBJ databases">
        <title>Comparative genomics and taxonomic characterization of three novel marine species of genus Marivirga.</title>
        <authorList>
            <person name="Muhammad N."/>
            <person name="Kim S.-G."/>
        </authorList>
    </citation>
    <scope>NUCLEOTIDE SEQUENCE</scope>
    <source>
        <strain evidence="4 6">ABR2-2</strain>
        <strain evidence="5">BKB1-2</strain>
    </source>
</reference>
<dbReference type="Proteomes" id="UP001244443">
    <property type="component" value="Chromosome"/>
</dbReference>
<accession>A0AA51X3A8</accession>
<feature type="region of interest" description="Disordered" evidence="1">
    <location>
        <begin position="99"/>
        <end position="140"/>
    </location>
</feature>
<feature type="domain" description="DUF6799" evidence="3">
    <location>
        <begin position="33"/>
        <end position="93"/>
    </location>
</feature>
<feature type="chain" id="PRO_5044704657" evidence="2">
    <location>
        <begin position="21"/>
        <end position="140"/>
    </location>
</feature>
<name>A0AA51X3A8_9BACT</name>
<gene>
    <name evidence="5" type="ORF">QYS47_32300</name>
    <name evidence="4" type="ORF">QYS48_33535</name>
</gene>
<sequence length="140" mass="16631">MKKLALVFISMLFLIGTAFAQDQDRDRNQDRVHDHYTLKDGKMYQFKNGEQLMLQNQVRLENGTVINPNGTYQLQNREMKQLRDGECLDMLGKKYRNREHFEKQIKRQRERDMRVKERNKNQEKGTKERKGGGKGNGKNI</sequence>
<dbReference type="AlphaFoldDB" id="A0AA51X3A8"/>
<evidence type="ECO:0000259" key="3">
    <source>
        <dbReference type="Pfam" id="PF20606"/>
    </source>
</evidence>
<proteinExistence type="predicted"/>
<evidence type="ECO:0000313" key="6">
    <source>
        <dbReference type="Proteomes" id="UP001244443"/>
    </source>
</evidence>